<dbReference type="GO" id="GO:0071949">
    <property type="term" value="F:FAD binding"/>
    <property type="evidence" value="ECO:0007669"/>
    <property type="project" value="InterPro"/>
</dbReference>
<proteinExistence type="predicted"/>
<keyword evidence="4" id="KW-0560">Oxidoreductase</keyword>
<dbReference type="InterPro" id="IPR002938">
    <property type="entry name" value="FAD-bd"/>
</dbReference>
<evidence type="ECO:0000313" key="7">
    <source>
        <dbReference type="EMBL" id="KWW11031.1"/>
    </source>
</evidence>
<keyword evidence="5 7" id="KW-0503">Monooxygenase</keyword>
<feature type="domain" description="FAD-binding" evidence="6">
    <location>
        <begin position="8"/>
        <end position="341"/>
    </location>
</feature>
<evidence type="ECO:0000256" key="1">
    <source>
        <dbReference type="ARBA" id="ARBA00001974"/>
    </source>
</evidence>
<dbReference type="Proteomes" id="UP000064189">
    <property type="component" value="Unassembled WGS sequence"/>
</dbReference>
<evidence type="ECO:0000256" key="4">
    <source>
        <dbReference type="ARBA" id="ARBA00023002"/>
    </source>
</evidence>
<name>A0A109MRX8_9BACI</name>
<dbReference type="InterPro" id="IPR036188">
    <property type="entry name" value="FAD/NAD-bd_sf"/>
</dbReference>
<sequence length="365" mass="40131">MKSKSELRIAIIGGGIGGSSAAVALKAKGIRADVYEQAPALGEVGAGIGIRPPSVNCFKKWGLYEDIERLTSRSDFMEIIAGDDQVFIKEAWPVLTDDKSEAYARLIHRADLLDTLIAHIPADQLHLNHRLTEVIDNGDHAEVKFANGKIIEADIVVAADGIRSPIRAQVLGQHDPIFSGYLAHRALISNDAVLGMSSEENILRIYVDGKNSVYLLPLECRKQVSVDITVPGKFAWRPEMTKELIMESVKGFGPTIQKIIENINLEDIVTRPLCDIEPMDKWSTKCVTLIGDAAHAMLHNQGQGANMAIQDADALAEAIAKAETAEEALQNYEKQRKPITKLYQNLSRLFPTDEAETAFPEKAHF</sequence>
<reference evidence="7 8" key="1">
    <citation type="submission" date="2015-11" db="EMBL/GenBank/DDBJ databases">
        <title>Genome Sequence of Bacillus simplex strain VanAntwerpen2.</title>
        <authorList>
            <person name="Couger M.B."/>
        </authorList>
    </citation>
    <scope>NUCLEOTIDE SEQUENCE [LARGE SCALE GENOMIC DNA]</scope>
    <source>
        <strain evidence="7 8">VanAntwerpen02</strain>
    </source>
</reference>
<evidence type="ECO:0000256" key="2">
    <source>
        <dbReference type="ARBA" id="ARBA00022630"/>
    </source>
</evidence>
<dbReference type="Gene3D" id="3.50.50.60">
    <property type="entry name" value="FAD/NAD(P)-binding domain"/>
    <property type="match status" value="1"/>
</dbReference>
<evidence type="ECO:0000256" key="5">
    <source>
        <dbReference type="ARBA" id="ARBA00023033"/>
    </source>
</evidence>
<dbReference type="GO" id="GO:0004497">
    <property type="term" value="F:monooxygenase activity"/>
    <property type="evidence" value="ECO:0007669"/>
    <property type="project" value="UniProtKB-KW"/>
</dbReference>
<dbReference type="EMBL" id="LNNH01000059">
    <property type="protein sequence ID" value="KWW11031.1"/>
    <property type="molecule type" value="Genomic_DNA"/>
</dbReference>
<dbReference type="Pfam" id="PF01494">
    <property type="entry name" value="FAD_binding_3"/>
    <property type="match status" value="1"/>
</dbReference>
<dbReference type="PRINTS" id="PR00420">
    <property type="entry name" value="RNGMNOXGNASE"/>
</dbReference>
<dbReference type="AlphaFoldDB" id="A0A109MRX8"/>
<keyword evidence="3" id="KW-0274">FAD</keyword>
<accession>A0A109MRX8</accession>
<evidence type="ECO:0000313" key="8">
    <source>
        <dbReference type="Proteomes" id="UP000064189"/>
    </source>
</evidence>
<evidence type="ECO:0000256" key="3">
    <source>
        <dbReference type="ARBA" id="ARBA00022827"/>
    </source>
</evidence>
<protein>
    <submittedName>
        <fullName evidence="7">Monooxygenase</fullName>
    </submittedName>
</protein>
<dbReference type="SUPFAM" id="SSF51905">
    <property type="entry name" value="FAD/NAD(P)-binding domain"/>
    <property type="match status" value="1"/>
</dbReference>
<dbReference type="PANTHER" id="PTHR13789:SF318">
    <property type="entry name" value="GERANYLGERANYL DIPHOSPHATE REDUCTASE"/>
    <property type="match status" value="1"/>
</dbReference>
<comment type="cofactor">
    <cofactor evidence="1">
        <name>FAD</name>
        <dbReference type="ChEBI" id="CHEBI:57692"/>
    </cofactor>
</comment>
<dbReference type="PANTHER" id="PTHR13789">
    <property type="entry name" value="MONOOXYGENASE"/>
    <property type="match status" value="1"/>
</dbReference>
<comment type="caution">
    <text evidence="7">The sequence shown here is derived from an EMBL/GenBank/DDBJ whole genome shotgun (WGS) entry which is preliminary data.</text>
</comment>
<keyword evidence="8" id="KW-1185">Reference proteome</keyword>
<gene>
    <name evidence="7" type="ORF">AS888_11545</name>
</gene>
<evidence type="ECO:0000259" key="6">
    <source>
        <dbReference type="Pfam" id="PF01494"/>
    </source>
</evidence>
<organism evidence="7 8">
    <name type="scientific">Peribacillus simplex</name>
    <dbReference type="NCBI Taxonomy" id="1478"/>
    <lineage>
        <taxon>Bacteria</taxon>
        <taxon>Bacillati</taxon>
        <taxon>Bacillota</taxon>
        <taxon>Bacilli</taxon>
        <taxon>Bacillales</taxon>
        <taxon>Bacillaceae</taxon>
        <taxon>Peribacillus</taxon>
    </lineage>
</organism>
<dbReference type="InterPro" id="IPR050493">
    <property type="entry name" value="FAD-dep_Monooxygenase_BioMet"/>
</dbReference>
<keyword evidence="2" id="KW-0285">Flavoprotein</keyword>
<dbReference type="RefSeq" id="WP_061144723.1">
    <property type="nucleotide sequence ID" value="NZ_LNNH01000059.1"/>
</dbReference>